<evidence type="ECO:0000313" key="2">
    <source>
        <dbReference type="EMBL" id="QDU47628.1"/>
    </source>
</evidence>
<dbReference type="AlphaFoldDB" id="A0A517ZYU5"/>
<evidence type="ECO:0000256" key="1">
    <source>
        <dbReference type="SAM" id="MobiDB-lite"/>
    </source>
</evidence>
<dbReference type="Proteomes" id="UP000319383">
    <property type="component" value="Chromosome"/>
</dbReference>
<proteinExistence type="predicted"/>
<feature type="region of interest" description="Disordered" evidence="1">
    <location>
        <begin position="1"/>
        <end position="29"/>
    </location>
</feature>
<keyword evidence="3" id="KW-1185">Reference proteome</keyword>
<name>A0A517ZYU5_9PLAN</name>
<dbReference type="KEGG" id="sdyn:Mal52_61630"/>
<dbReference type="InterPro" id="IPR019600">
    <property type="entry name" value="Hemin_uptake_protein_HemP"/>
</dbReference>
<protein>
    <submittedName>
        <fullName evidence="2">Hemin uptake protein hemP</fullName>
    </submittedName>
</protein>
<dbReference type="Gene3D" id="2.10.70.10">
    <property type="entry name" value="Complement Module, domain 1"/>
    <property type="match status" value="1"/>
</dbReference>
<dbReference type="EMBL" id="CP036276">
    <property type="protein sequence ID" value="QDU47628.1"/>
    <property type="molecule type" value="Genomic_DNA"/>
</dbReference>
<accession>A0A517ZYU5</accession>
<sequence length="64" mass="7249">MNMHDPSETPRIPAEKNSDPGDSDPPKSITFEALAEGQTEVLIEFHGQVYRLRSTRNKKLILNK</sequence>
<reference evidence="2 3" key="1">
    <citation type="submission" date="2019-02" db="EMBL/GenBank/DDBJ databases">
        <title>Deep-cultivation of Planctomycetes and their phenomic and genomic characterization uncovers novel biology.</title>
        <authorList>
            <person name="Wiegand S."/>
            <person name="Jogler M."/>
            <person name="Boedeker C."/>
            <person name="Pinto D."/>
            <person name="Vollmers J."/>
            <person name="Rivas-Marin E."/>
            <person name="Kohn T."/>
            <person name="Peeters S.H."/>
            <person name="Heuer A."/>
            <person name="Rast P."/>
            <person name="Oberbeckmann S."/>
            <person name="Bunk B."/>
            <person name="Jeske O."/>
            <person name="Meyerdierks A."/>
            <person name="Storesund J.E."/>
            <person name="Kallscheuer N."/>
            <person name="Luecker S."/>
            <person name="Lage O.M."/>
            <person name="Pohl T."/>
            <person name="Merkel B.J."/>
            <person name="Hornburger P."/>
            <person name="Mueller R.-W."/>
            <person name="Bruemmer F."/>
            <person name="Labrenz M."/>
            <person name="Spormann A.M."/>
            <person name="Op den Camp H."/>
            <person name="Overmann J."/>
            <person name="Amann R."/>
            <person name="Jetten M.S.M."/>
            <person name="Mascher T."/>
            <person name="Medema M.H."/>
            <person name="Devos D.P."/>
            <person name="Kaster A.-K."/>
            <person name="Ovreas L."/>
            <person name="Rohde M."/>
            <person name="Galperin M.Y."/>
            <person name="Jogler C."/>
        </authorList>
    </citation>
    <scope>NUCLEOTIDE SEQUENCE [LARGE SCALE GENOMIC DNA]</scope>
    <source>
        <strain evidence="2 3">Mal52</strain>
    </source>
</reference>
<evidence type="ECO:0000313" key="3">
    <source>
        <dbReference type="Proteomes" id="UP000319383"/>
    </source>
</evidence>
<feature type="compositionally biased region" description="Basic and acidic residues" evidence="1">
    <location>
        <begin position="1"/>
        <end position="19"/>
    </location>
</feature>
<gene>
    <name evidence="2" type="ORF">Mal52_61630</name>
</gene>
<organism evidence="2 3">
    <name type="scientific">Symmachiella dynata</name>
    <dbReference type="NCBI Taxonomy" id="2527995"/>
    <lineage>
        <taxon>Bacteria</taxon>
        <taxon>Pseudomonadati</taxon>
        <taxon>Planctomycetota</taxon>
        <taxon>Planctomycetia</taxon>
        <taxon>Planctomycetales</taxon>
        <taxon>Planctomycetaceae</taxon>
        <taxon>Symmachiella</taxon>
    </lineage>
</organism>
<dbReference type="RefSeq" id="WP_231962482.1">
    <property type="nucleotide sequence ID" value="NZ_CP036276.1"/>
</dbReference>
<dbReference type="Pfam" id="PF10636">
    <property type="entry name" value="hemP"/>
    <property type="match status" value="1"/>
</dbReference>